<dbReference type="EC" id="2.4.-.-" evidence="4"/>
<evidence type="ECO:0000256" key="1">
    <source>
        <dbReference type="ARBA" id="ARBA00022676"/>
    </source>
</evidence>
<dbReference type="InterPro" id="IPR001173">
    <property type="entry name" value="Glyco_trans_2-like"/>
</dbReference>
<dbReference type="InterPro" id="IPR029044">
    <property type="entry name" value="Nucleotide-diphossugar_trans"/>
</dbReference>
<dbReference type="GO" id="GO:0016758">
    <property type="term" value="F:hexosyltransferase activity"/>
    <property type="evidence" value="ECO:0007669"/>
    <property type="project" value="UniProtKB-ARBA"/>
</dbReference>
<comment type="caution">
    <text evidence="4">The sequence shown here is derived from an EMBL/GenBank/DDBJ whole genome shotgun (WGS) entry which is preliminary data.</text>
</comment>
<evidence type="ECO:0000313" key="4">
    <source>
        <dbReference type="EMBL" id="MCS2794915.1"/>
    </source>
</evidence>
<dbReference type="CDD" id="cd00761">
    <property type="entry name" value="Glyco_tranf_GTA_type"/>
    <property type="match status" value="1"/>
</dbReference>
<organism evidence="4 5">
    <name type="scientific">Bacteroides faecis</name>
    <dbReference type="NCBI Taxonomy" id="674529"/>
    <lineage>
        <taxon>Bacteria</taxon>
        <taxon>Pseudomonadati</taxon>
        <taxon>Bacteroidota</taxon>
        <taxon>Bacteroidia</taxon>
        <taxon>Bacteroidales</taxon>
        <taxon>Bacteroidaceae</taxon>
        <taxon>Bacteroides</taxon>
    </lineage>
</organism>
<dbReference type="PANTHER" id="PTHR22916">
    <property type="entry name" value="GLYCOSYLTRANSFERASE"/>
    <property type="match status" value="1"/>
</dbReference>
<dbReference type="Gene3D" id="3.90.550.10">
    <property type="entry name" value="Spore Coat Polysaccharide Biosynthesis Protein SpsA, Chain A"/>
    <property type="match status" value="1"/>
</dbReference>
<dbReference type="AlphaFoldDB" id="A0AAW5P2G4"/>
<protein>
    <submittedName>
        <fullName evidence="4">Glycosyltransferase</fullName>
        <ecNumber evidence="4">2.4.-.-</ecNumber>
    </submittedName>
</protein>
<accession>A0AAW5P2G4</accession>
<dbReference type="EMBL" id="JANUTS010000001">
    <property type="protein sequence ID" value="MCS2794915.1"/>
    <property type="molecule type" value="Genomic_DNA"/>
</dbReference>
<dbReference type="Pfam" id="PF00535">
    <property type="entry name" value="Glycos_transf_2"/>
    <property type="match status" value="1"/>
</dbReference>
<keyword evidence="2 4" id="KW-0808">Transferase</keyword>
<evidence type="ECO:0000256" key="2">
    <source>
        <dbReference type="ARBA" id="ARBA00022679"/>
    </source>
</evidence>
<dbReference type="PANTHER" id="PTHR22916:SF51">
    <property type="entry name" value="GLYCOSYLTRANSFERASE EPSH-RELATED"/>
    <property type="match status" value="1"/>
</dbReference>
<dbReference type="SUPFAM" id="SSF53448">
    <property type="entry name" value="Nucleotide-diphospho-sugar transferases"/>
    <property type="match status" value="1"/>
</dbReference>
<feature type="domain" description="Glycosyltransferase 2-like" evidence="3">
    <location>
        <begin position="5"/>
        <end position="129"/>
    </location>
</feature>
<proteinExistence type="predicted"/>
<dbReference type="Proteomes" id="UP001204548">
    <property type="component" value="Unassembled WGS sequence"/>
</dbReference>
<evidence type="ECO:0000313" key="5">
    <source>
        <dbReference type="Proteomes" id="UP001204548"/>
    </source>
</evidence>
<dbReference type="RefSeq" id="WP_010539237.1">
    <property type="nucleotide sequence ID" value="NZ_JABFIA010000025.1"/>
</dbReference>
<gene>
    <name evidence="4" type="ORF">NXW97_23485</name>
</gene>
<name>A0AAW5P2G4_9BACE</name>
<reference evidence="4" key="1">
    <citation type="submission" date="2022-08" db="EMBL/GenBank/DDBJ databases">
        <title>Genome Sequencing of Bacteroides fragilis Group Isolates with Nanopore Technology.</title>
        <authorList>
            <person name="Tisza M.J."/>
            <person name="Smith D."/>
            <person name="Dekker J.P."/>
        </authorList>
    </citation>
    <scope>NUCLEOTIDE SEQUENCE</scope>
    <source>
        <strain evidence="4">BFG-351</strain>
    </source>
</reference>
<keyword evidence="1 4" id="KW-0328">Glycosyltransferase</keyword>
<sequence length="318" mass="37224">MPKVSIIIPVYGVEKYIERCSRSLFEQTLDDLEYLFIDDCTPDKSIDVLKNILEEYPNRKNQVVIHRMDQNSGQAIVRRWGMLNATGKYVTHCDSDDWIDVRMYEAMYNKAITNNADVVVCDYEITDGNKECKRVNACHANSPRQLVENCLLQIDPWSLCNKMFSRMSYYNIEFPQGALGEDMVICIQSLFNCKTLSYIDCPFYKYYFNPTSITKTLNRESCIIRSKQLIDNSEILLRVIDNHKNEGEYDVGKIIFQDFVRSVLYPLIHEKEYYNLWRNLFGGINIKVLLSKHVSLSKKIRVILATMHLYPRKKGRVK</sequence>
<evidence type="ECO:0000259" key="3">
    <source>
        <dbReference type="Pfam" id="PF00535"/>
    </source>
</evidence>